<accession>A0AAW2LKH0</accession>
<comment type="caution">
    <text evidence="1">The sequence shown here is derived from an EMBL/GenBank/DDBJ whole genome shotgun (WGS) entry which is preliminary data.</text>
</comment>
<reference evidence="1" key="2">
    <citation type="journal article" date="2024" name="Plant">
        <title>Genomic evolution and insights into agronomic trait innovations of Sesamum species.</title>
        <authorList>
            <person name="Miao H."/>
            <person name="Wang L."/>
            <person name="Qu L."/>
            <person name="Liu H."/>
            <person name="Sun Y."/>
            <person name="Le M."/>
            <person name="Wang Q."/>
            <person name="Wei S."/>
            <person name="Zheng Y."/>
            <person name="Lin W."/>
            <person name="Duan Y."/>
            <person name="Cao H."/>
            <person name="Xiong S."/>
            <person name="Wang X."/>
            <person name="Wei L."/>
            <person name="Li C."/>
            <person name="Ma Q."/>
            <person name="Ju M."/>
            <person name="Zhao R."/>
            <person name="Li G."/>
            <person name="Mu C."/>
            <person name="Tian Q."/>
            <person name="Mei H."/>
            <person name="Zhang T."/>
            <person name="Gao T."/>
            <person name="Zhang H."/>
        </authorList>
    </citation>
    <scope>NUCLEOTIDE SEQUENCE</scope>
    <source>
        <strain evidence="1">G02</strain>
    </source>
</reference>
<name>A0AAW2LKH0_SESRA</name>
<proteinExistence type="predicted"/>
<reference evidence="1" key="1">
    <citation type="submission" date="2020-06" db="EMBL/GenBank/DDBJ databases">
        <authorList>
            <person name="Li T."/>
            <person name="Hu X."/>
            <person name="Zhang T."/>
            <person name="Song X."/>
            <person name="Zhang H."/>
            <person name="Dai N."/>
            <person name="Sheng W."/>
            <person name="Hou X."/>
            <person name="Wei L."/>
        </authorList>
    </citation>
    <scope>NUCLEOTIDE SEQUENCE</scope>
    <source>
        <strain evidence="1">G02</strain>
        <tissue evidence="1">Leaf</tissue>
    </source>
</reference>
<protein>
    <submittedName>
        <fullName evidence="1">Uncharacterized protein</fullName>
    </submittedName>
</protein>
<evidence type="ECO:0000313" key="1">
    <source>
        <dbReference type="EMBL" id="KAL0319727.1"/>
    </source>
</evidence>
<gene>
    <name evidence="1" type="ORF">Sradi_5234200</name>
</gene>
<dbReference type="EMBL" id="JACGWJ010000024">
    <property type="protein sequence ID" value="KAL0319727.1"/>
    <property type="molecule type" value="Genomic_DNA"/>
</dbReference>
<sequence>MDYDAGLPFNTVNYESLGPAIKVIGPAIKVIGQYDPGMKIHTKSRNRLEQKRLNDLVYIKYNRALKGRYDARDTINPIALDDIDESNEWLLGRSNLSEEDDDEENAHMYEDDDLTWGDVARASGVDEDACLCVSSLSFKRIENYYVKCLFIKGNQKSIYFLEIHHKVSLSY</sequence>
<organism evidence="1">
    <name type="scientific">Sesamum radiatum</name>
    <name type="common">Black benniseed</name>
    <dbReference type="NCBI Taxonomy" id="300843"/>
    <lineage>
        <taxon>Eukaryota</taxon>
        <taxon>Viridiplantae</taxon>
        <taxon>Streptophyta</taxon>
        <taxon>Embryophyta</taxon>
        <taxon>Tracheophyta</taxon>
        <taxon>Spermatophyta</taxon>
        <taxon>Magnoliopsida</taxon>
        <taxon>eudicotyledons</taxon>
        <taxon>Gunneridae</taxon>
        <taxon>Pentapetalae</taxon>
        <taxon>asterids</taxon>
        <taxon>lamiids</taxon>
        <taxon>Lamiales</taxon>
        <taxon>Pedaliaceae</taxon>
        <taxon>Sesamum</taxon>
    </lineage>
</organism>
<dbReference type="AlphaFoldDB" id="A0AAW2LKH0"/>